<dbReference type="PANTHER" id="PTHR24347">
    <property type="entry name" value="SERINE/THREONINE-PROTEIN KINASE"/>
    <property type="match status" value="1"/>
</dbReference>
<dbReference type="GO" id="GO:0004674">
    <property type="term" value="F:protein serine/threonine kinase activity"/>
    <property type="evidence" value="ECO:0007669"/>
    <property type="project" value="UniProtKB-KW"/>
</dbReference>
<evidence type="ECO:0000313" key="7">
    <source>
        <dbReference type="EMBL" id="EPY30595.1"/>
    </source>
</evidence>
<dbReference type="Gene3D" id="1.10.510.10">
    <property type="entry name" value="Transferase(Phosphotransferase) domain 1"/>
    <property type="match status" value="1"/>
</dbReference>
<reference evidence="7" key="2">
    <citation type="submission" date="2013-03" db="EMBL/GenBank/DDBJ databases">
        <authorList>
            <person name="Motta M.C.M."/>
            <person name="Martins A.C.A."/>
            <person name="Preta C.M.C.C."/>
            <person name="Silva R."/>
            <person name="de Souza S.S."/>
            <person name="Klein C.C."/>
            <person name="de Almeida L.G.P."/>
            <person name="Cunha O.L."/>
            <person name="Colabardini A.C."/>
            <person name="Lima B.A."/>
            <person name="Machado C.R."/>
            <person name="Soares C.M.A."/>
            <person name="de Menezes C.B.A."/>
            <person name="Bartolomeu D.C."/>
            <person name="Grisard E.C."/>
            <person name="Fantinatti-Garboggini F."/>
            <person name="Rodrigues-Luiz G.F."/>
            <person name="Wagner G."/>
            <person name="Goldman G.H."/>
            <person name="Fietto J.L.R."/>
            <person name="Ciapina L.P."/>
            <person name="Brocchi M."/>
            <person name="Elias M.C."/>
            <person name="Goldman M.H.S."/>
            <person name="Sagot M.-F."/>
            <person name="Pereira M."/>
            <person name="Stoco P.H."/>
            <person name="Teixeira S.M.R."/>
            <person name="de Mendonca-Neto R.P."/>
            <person name="Maciel T.E.F."/>
            <person name="Mendes T.A.O."/>
            <person name="Urmenyi T.P."/>
            <person name="Teixeira M.M.G."/>
            <person name="de Camargo E.F.P."/>
            <person name="de Sousa W."/>
            <person name="Schenkman S."/>
            <person name="de Vasconcelos A.T.R."/>
        </authorList>
    </citation>
    <scope>NUCLEOTIDE SEQUENCE</scope>
</reference>
<dbReference type="EMBL" id="ATMH01003988">
    <property type="protein sequence ID" value="EPY30595.1"/>
    <property type="molecule type" value="Genomic_DNA"/>
</dbReference>
<comment type="similarity">
    <text evidence="4">Belongs to the protein kinase superfamily.</text>
</comment>
<keyword evidence="7" id="KW-0808">Transferase</keyword>
<keyword evidence="1 3" id="KW-0547">Nucleotide-binding</keyword>
<proteinExistence type="inferred from homology"/>
<dbReference type="EMBL" id="ATMH01007460">
    <property type="protein sequence ID" value="EPY23781.1"/>
    <property type="molecule type" value="Genomic_DNA"/>
</dbReference>
<keyword evidence="7" id="KW-0418">Kinase</keyword>
<sequence>MSLLPFPERGNVDSFYQCDDIYDFLGEGTFASVYKAVCICDGEKVKTGQPVALKMINKRDLTTEKMLRDVINEVEVLRLVDHPNCVKLLDYFQTPFHVVIVMSFVPGKELFQALREAVFTEEKVKEVMLQLLSALQYLHDSIRVVHRDIKPENVLMSPLDDGNYHVTLVDFGLARVLARHESRRRLGANRSTFSSPMQRLAPYPPAKSASVDSLDHLDSPFLATPCGTLKYAAPETIKSLHQKGQLNTTRDLLPRVDIYATGVLMYVMLCGALPFRDLSNKVALFREMEAGPSFADARWEQISRPAVALNQALLSSDPNTRPRAGEALRYEWFTGDTSLFNGSSTECMKVDEILGERAYVVKAFSAMQPPESDLFTKLENDDGAGPQIASRCFNVPFTPGDSRKTNVYF</sequence>
<keyword evidence="4" id="KW-0723">Serine/threonine-protein kinase</keyword>
<gene>
    <name evidence="7" type="ORF">STCU_03988</name>
    <name evidence="6" type="ORF">STCU_07460</name>
</gene>
<dbReference type="Pfam" id="PF00069">
    <property type="entry name" value="Pkinase"/>
    <property type="match status" value="1"/>
</dbReference>
<dbReference type="PROSITE" id="PS00108">
    <property type="entry name" value="PROTEIN_KINASE_ST"/>
    <property type="match status" value="1"/>
</dbReference>
<dbReference type="GO" id="GO:0005524">
    <property type="term" value="F:ATP binding"/>
    <property type="evidence" value="ECO:0007669"/>
    <property type="project" value="UniProtKB-UniRule"/>
</dbReference>
<evidence type="ECO:0000256" key="2">
    <source>
        <dbReference type="ARBA" id="ARBA00022840"/>
    </source>
</evidence>
<dbReference type="InterPro" id="IPR011009">
    <property type="entry name" value="Kinase-like_dom_sf"/>
</dbReference>
<dbReference type="SUPFAM" id="SSF56112">
    <property type="entry name" value="Protein kinase-like (PK-like)"/>
    <property type="match status" value="1"/>
</dbReference>
<comment type="caution">
    <text evidence="7">The sequence shown here is derived from an EMBL/GenBank/DDBJ whole genome shotgun (WGS) entry which is preliminary data.</text>
</comment>
<keyword evidence="2 3" id="KW-0067">ATP-binding</keyword>
<reference evidence="7 8" key="1">
    <citation type="journal article" date="2013" name="PLoS ONE">
        <title>Predicting the Proteins of Angomonas deanei, Strigomonas culicis and Their Respective Endosymbionts Reveals New Aspects of the Trypanosomatidae Family.</title>
        <authorList>
            <person name="Motta M.C."/>
            <person name="Martins A.C."/>
            <person name="de Souza S.S."/>
            <person name="Catta-Preta C.M."/>
            <person name="Silva R."/>
            <person name="Klein C.C."/>
            <person name="de Almeida L.G."/>
            <person name="de Lima Cunha O."/>
            <person name="Ciapina L.P."/>
            <person name="Brocchi M."/>
            <person name="Colabardini A.C."/>
            <person name="de Araujo Lima B."/>
            <person name="Machado C.R."/>
            <person name="de Almeida Soares C.M."/>
            <person name="Probst C.M."/>
            <person name="de Menezes C.B."/>
            <person name="Thompson C.E."/>
            <person name="Bartholomeu D.C."/>
            <person name="Gradia D.F."/>
            <person name="Pavoni D.P."/>
            <person name="Grisard E.C."/>
            <person name="Fantinatti-Garboggini F."/>
            <person name="Marchini F.K."/>
            <person name="Rodrigues-Luiz G.F."/>
            <person name="Wagner G."/>
            <person name="Goldman G.H."/>
            <person name="Fietto J.L."/>
            <person name="Elias M.C."/>
            <person name="Goldman M.H."/>
            <person name="Sagot M.F."/>
            <person name="Pereira M."/>
            <person name="Stoco P.H."/>
            <person name="de Mendonca-Neto R.P."/>
            <person name="Teixeira S.M."/>
            <person name="Maciel T.E."/>
            <person name="de Oliveira Mendes T.A."/>
            <person name="Urmenyi T.P."/>
            <person name="de Souza W."/>
            <person name="Schenkman S."/>
            <person name="de Vasconcelos A.T."/>
        </authorList>
    </citation>
    <scope>NUCLEOTIDE SEQUENCE [LARGE SCALE GENOMIC DNA]</scope>
</reference>
<protein>
    <submittedName>
        <fullName evidence="7">Protein kinase</fullName>
    </submittedName>
</protein>
<dbReference type="Proteomes" id="UP000015354">
    <property type="component" value="Unassembled WGS sequence"/>
</dbReference>
<evidence type="ECO:0000256" key="4">
    <source>
        <dbReference type="RuleBase" id="RU000304"/>
    </source>
</evidence>
<evidence type="ECO:0000313" key="6">
    <source>
        <dbReference type="EMBL" id="EPY23781.1"/>
    </source>
</evidence>
<feature type="binding site" evidence="3">
    <location>
        <position position="54"/>
    </location>
    <ligand>
        <name>ATP</name>
        <dbReference type="ChEBI" id="CHEBI:30616"/>
    </ligand>
</feature>
<evidence type="ECO:0000313" key="8">
    <source>
        <dbReference type="Proteomes" id="UP000015354"/>
    </source>
</evidence>
<dbReference type="OrthoDB" id="1738954at2759"/>
<evidence type="ECO:0000259" key="5">
    <source>
        <dbReference type="PROSITE" id="PS50011"/>
    </source>
</evidence>
<dbReference type="InterPro" id="IPR000719">
    <property type="entry name" value="Prot_kinase_dom"/>
</dbReference>
<accession>S9W454</accession>
<dbReference type="SMART" id="SM00220">
    <property type="entry name" value="S_TKc"/>
    <property type="match status" value="1"/>
</dbReference>
<dbReference type="InterPro" id="IPR017441">
    <property type="entry name" value="Protein_kinase_ATP_BS"/>
</dbReference>
<organism evidence="7 8">
    <name type="scientific">Strigomonas culicis</name>
    <dbReference type="NCBI Taxonomy" id="28005"/>
    <lineage>
        <taxon>Eukaryota</taxon>
        <taxon>Discoba</taxon>
        <taxon>Euglenozoa</taxon>
        <taxon>Kinetoplastea</taxon>
        <taxon>Metakinetoplastina</taxon>
        <taxon>Trypanosomatida</taxon>
        <taxon>Trypanosomatidae</taxon>
        <taxon>Strigomonadinae</taxon>
        <taxon>Strigomonas</taxon>
    </lineage>
</organism>
<evidence type="ECO:0000256" key="3">
    <source>
        <dbReference type="PROSITE-ProRule" id="PRU10141"/>
    </source>
</evidence>
<dbReference type="AlphaFoldDB" id="S9W454"/>
<name>S9W454_9TRYP</name>
<dbReference type="PROSITE" id="PS50011">
    <property type="entry name" value="PROTEIN_KINASE_DOM"/>
    <property type="match status" value="1"/>
</dbReference>
<keyword evidence="8" id="KW-1185">Reference proteome</keyword>
<dbReference type="PROSITE" id="PS00107">
    <property type="entry name" value="PROTEIN_KINASE_ATP"/>
    <property type="match status" value="1"/>
</dbReference>
<evidence type="ECO:0000256" key="1">
    <source>
        <dbReference type="ARBA" id="ARBA00022741"/>
    </source>
</evidence>
<dbReference type="InterPro" id="IPR008271">
    <property type="entry name" value="Ser/Thr_kinase_AS"/>
</dbReference>
<feature type="domain" description="Protein kinase" evidence="5">
    <location>
        <begin position="19"/>
        <end position="333"/>
    </location>
</feature>